<dbReference type="AlphaFoldDB" id="A0A328AIS5"/>
<evidence type="ECO:0000313" key="2">
    <source>
        <dbReference type="Proteomes" id="UP000249254"/>
    </source>
</evidence>
<keyword evidence="2" id="KW-1185">Reference proteome</keyword>
<sequence>MKKAEQYREHAAECRALAAQMQRGEHRDQLLRMAAAWQELATDREEALARADSHDEATPLDGV</sequence>
<protein>
    <submittedName>
        <fullName evidence="1">Uncharacterized protein</fullName>
    </submittedName>
</protein>
<proteinExistence type="predicted"/>
<dbReference type="Proteomes" id="UP000249254">
    <property type="component" value="Unassembled WGS sequence"/>
</dbReference>
<accession>A0A328AIS5</accession>
<reference evidence="2" key="1">
    <citation type="submission" date="2018-05" db="EMBL/GenBank/DDBJ databases">
        <authorList>
            <person name="Li X."/>
        </authorList>
    </citation>
    <scope>NUCLEOTIDE SEQUENCE [LARGE SCALE GENOMIC DNA]</scope>
    <source>
        <strain evidence="2">LX32</strain>
    </source>
</reference>
<name>A0A328AIS5_9CAUL</name>
<evidence type="ECO:0000313" key="1">
    <source>
        <dbReference type="EMBL" id="RAK53314.1"/>
    </source>
</evidence>
<organism evidence="1 2">
    <name type="scientific">Phenylobacterium soli</name>
    <dbReference type="NCBI Taxonomy" id="2170551"/>
    <lineage>
        <taxon>Bacteria</taxon>
        <taxon>Pseudomonadati</taxon>
        <taxon>Pseudomonadota</taxon>
        <taxon>Alphaproteobacteria</taxon>
        <taxon>Caulobacterales</taxon>
        <taxon>Caulobacteraceae</taxon>
        <taxon>Phenylobacterium</taxon>
    </lineage>
</organism>
<gene>
    <name evidence="1" type="ORF">DJ017_01605</name>
</gene>
<comment type="caution">
    <text evidence="1">The sequence shown here is derived from an EMBL/GenBank/DDBJ whole genome shotgun (WGS) entry which is preliminary data.</text>
</comment>
<dbReference type="EMBL" id="QFYQ01000001">
    <property type="protein sequence ID" value="RAK53314.1"/>
    <property type="molecule type" value="Genomic_DNA"/>
</dbReference>